<evidence type="ECO:0000313" key="2">
    <source>
        <dbReference type="Proteomes" id="UP000830671"/>
    </source>
</evidence>
<dbReference type="GeneID" id="73337722"/>
<sequence length="370" mass="42118">MQDPFGCVEDMHLSDAYTVMLGDNVSPYRENDVTAKSVESGHEDAAQRRAQEDELKAQQLATTQAKLSLDQTLATSATGRQDHGNIARKFVPQLKRRGIFVKALGNQRQERFSEEKEAQYVITNSALAARASFCRTGPLLGRTCVYPSIEEPFGGEGEKRVAGFLNVILATAALRRCSSAAATVTIVKQATSFQLNMDRRAACLEVGIWERAAETEWTREVTDFKRRPPSSTYLFRDGGGCLWPSTELAEEPSTHHRKEPNVREFSYRTDSSELRWRRDRYWMSMIEPPKRKYLNPSILLTRVRSADAHYILQVPNRLKLWTTDEGKQERERLKEARRSEAQSLHRISDGKLPGFARVVYPTDRSGEFER</sequence>
<keyword evidence="2" id="KW-1185">Reference proteome</keyword>
<dbReference type="RefSeq" id="XP_049139855.1">
    <property type="nucleotide sequence ID" value="XM_049282712.1"/>
</dbReference>
<accession>A0A9Q8WC20</accession>
<evidence type="ECO:0000313" key="1">
    <source>
        <dbReference type="EMBL" id="UQC78218.1"/>
    </source>
</evidence>
<organism evidence="1 2">
    <name type="scientific">Colletotrichum lupini</name>
    <dbReference type="NCBI Taxonomy" id="145971"/>
    <lineage>
        <taxon>Eukaryota</taxon>
        <taxon>Fungi</taxon>
        <taxon>Dikarya</taxon>
        <taxon>Ascomycota</taxon>
        <taxon>Pezizomycotina</taxon>
        <taxon>Sordariomycetes</taxon>
        <taxon>Hypocreomycetidae</taxon>
        <taxon>Glomerellales</taxon>
        <taxon>Glomerellaceae</taxon>
        <taxon>Colletotrichum</taxon>
        <taxon>Colletotrichum acutatum species complex</taxon>
    </lineage>
</organism>
<dbReference type="Proteomes" id="UP000830671">
    <property type="component" value="Chromosome 2"/>
</dbReference>
<protein>
    <submittedName>
        <fullName evidence="1">Uncharacterized protein</fullName>
    </submittedName>
</protein>
<dbReference type="AlphaFoldDB" id="A0A9Q8WC20"/>
<dbReference type="EMBL" id="CP019474">
    <property type="protein sequence ID" value="UQC78218.1"/>
    <property type="molecule type" value="Genomic_DNA"/>
</dbReference>
<dbReference type="KEGG" id="clup:CLUP02_03694"/>
<reference evidence="1" key="1">
    <citation type="journal article" date="2021" name="Mol. Plant Microbe Interact.">
        <title>Complete Genome Sequence of the Plant-Pathogenic Fungus Colletotrichum lupini.</title>
        <authorList>
            <person name="Baroncelli R."/>
            <person name="Pensec F."/>
            <person name="Da Lio D."/>
            <person name="Boufleur T."/>
            <person name="Vicente I."/>
            <person name="Sarrocco S."/>
            <person name="Picot A."/>
            <person name="Baraldi E."/>
            <person name="Sukno S."/>
            <person name="Thon M."/>
            <person name="Le Floch G."/>
        </authorList>
    </citation>
    <scope>NUCLEOTIDE SEQUENCE</scope>
    <source>
        <strain evidence="1">IMI 504893</strain>
    </source>
</reference>
<proteinExistence type="predicted"/>
<gene>
    <name evidence="1" type="ORF">CLUP02_03694</name>
</gene>
<name>A0A9Q8WC20_9PEZI</name>